<dbReference type="SUPFAM" id="SSF48452">
    <property type="entry name" value="TPR-like"/>
    <property type="match status" value="1"/>
</dbReference>
<dbReference type="Gene3D" id="1.25.40.10">
    <property type="entry name" value="Tetratricopeptide repeat domain"/>
    <property type="match status" value="1"/>
</dbReference>
<accession>A0ABV3SVI8</accession>
<dbReference type="InterPro" id="IPR011990">
    <property type="entry name" value="TPR-like_helical_dom_sf"/>
</dbReference>
<name>A0ABV3SVI8_9ACTN</name>
<keyword evidence="2" id="KW-1185">Reference proteome</keyword>
<evidence type="ECO:0000313" key="1">
    <source>
        <dbReference type="EMBL" id="MEX0426937.1"/>
    </source>
</evidence>
<dbReference type="Proteomes" id="UP001556631">
    <property type="component" value="Unassembled WGS sequence"/>
</dbReference>
<dbReference type="Pfam" id="PF14559">
    <property type="entry name" value="TPR_19"/>
    <property type="match status" value="1"/>
</dbReference>
<evidence type="ECO:0000313" key="2">
    <source>
        <dbReference type="Proteomes" id="UP001556631"/>
    </source>
</evidence>
<protein>
    <submittedName>
        <fullName evidence="1">Tetratricopeptide repeat protein</fullName>
    </submittedName>
</protein>
<proteinExistence type="predicted"/>
<dbReference type="EMBL" id="JBFPJR010000006">
    <property type="protein sequence ID" value="MEX0426937.1"/>
    <property type="molecule type" value="Genomic_DNA"/>
</dbReference>
<dbReference type="RefSeq" id="WP_367991839.1">
    <property type="nucleotide sequence ID" value="NZ_JBFPJR010000006.1"/>
</dbReference>
<comment type="caution">
    <text evidence="1">The sequence shown here is derived from an EMBL/GenBank/DDBJ whole genome shotgun (WGS) entry which is preliminary data.</text>
</comment>
<gene>
    <name evidence="1" type="ORF">AB3X52_04830</name>
</gene>
<reference evidence="1 2" key="1">
    <citation type="submission" date="2024-07" db="EMBL/GenBank/DDBJ databases">
        <authorList>
            <person name="Lee S."/>
            <person name="Kang M."/>
        </authorList>
    </citation>
    <scope>NUCLEOTIDE SEQUENCE [LARGE SCALE GENOMIC DNA]</scope>
    <source>
        <strain evidence="1 2">DS6</strain>
    </source>
</reference>
<sequence length="151" mass="16943">MTEEFEYQAPAIVFPGQAGHESAYQTAYDLLARRFPKEALELLDPALEDDPTNTGLRSLRAWAYMLRAQLGKAEDELRALVEENPADVWALHALGRVLERQSRLVEALPHLRLAAVMSDDYDHQAAVYRVQHRIAQLADDQLSGEGSDDAE</sequence>
<organism evidence="1 2">
    <name type="scientific">Nocardioides eburneus</name>
    <dbReference type="NCBI Taxonomy" id="3231482"/>
    <lineage>
        <taxon>Bacteria</taxon>
        <taxon>Bacillati</taxon>
        <taxon>Actinomycetota</taxon>
        <taxon>Actinomycetes</taxon>
        <taxon>Propionibacteriales</taxon>
        <taxon>Nocardioidaceae</taxon>
        <taxon>Nocardioides</taxon>
    </lineage>
</organism>